<name>S8CZ03_9LAMI</name>
<protein>
    <submittedName>
        <fullName evidence="1">Uncharacterized protein</fullName>
    </submittedName>
</protein>
<evidence type="ECO:0000313" key="2">
    <source>
        <dbReference type="Proteomes" id="UP000015453"/>
    </source>
</evidence>
<comment type="caution">
    <text evidence="1">The sequence shown here is derived from an EMBL/GenBank/DDBJ whole genome shotgun (WGS) entry which is preliminary data.</text>
</comment>
<keyword evidence="2" id="KW-1185">Reference proteome</keyword>
<evidence type="ECO:0000313" key="1">
    <source>
        <dbReference type="EMBL" id="EPS72230.1"/>
    </source>
</evidence>
<organism evidence="1 2">
    <name type="scientific">Genlisea aurea</name>
    <dbReference type="NCBI Taxonomy" id="192259"/>
    <lineage>
        <taxon>Eukaryota</taxon>
        <taxon>Viridiplantae</taxon>
        <taxon>Streptophyta</taxon>
        <taxon>Embryophyta</taxon>
        <taxon>Tracheophyta</taxon>
        <taxon>Spermatophyta</taxon>
        <taxon>Magnoliopsida</taxon>
        <taxon>eudicotyledons</taxon>
        <taxon>Gunneridae</taxon>
        <taxon>Pentapetalae</taxon>
        <taxon>asterids</taxon>
        <taxon>lamiids</taxon>
        <taxon>Lamiales</taxon>
        <taxon>Lentibulariaceae</taxon>
        <taxon>Genlisea</taxon>
    </lineage>
</organism>
<accession>S8CZ03</accession>
<gene>
    <name evidence="1" type="ORF">M569_02538</name>
</gene>
<dbReference type="AlphaFoldDB" id="S8CZ03"/>
<dbReference type="Proteomes" id="UP000015453">
    <property type="component" value="Unassembled WGS sequence"/>
</dbReference>
<dbReference type="EMBL" id="AUSU01000924">
    <property type="protein sequence ID" value="EPS72230.1"/>
    <property type="molecule type" value="Genomic_DNA"/>
</dbReference>
<reference evidence="1 2" key="1">
    <citation type="journal article" date="2013" name="BMC Genomics">
        <title>The miniature genome of a carnivorous plant Genlisea aurea contains a low number of genes and short non-coding sequences.</title>
        <authorList>
            <person name="Leushkin E.V."/>
            <person name="Sutormin R.A."/>
            <person name="Nabieva E.R."/>
            <person name="Penin A.A."/>
            <person name="Kondrashov A.S."/>
            <person name="Logacheva M.D."/>
        </authorList>
    </citation>
    <scope>NUCLEOTIDE SEQUENCE [LARGE SCALE GENOMIC DNA]</scope>
</reference>
<sequence>ISSGTEDEASPLDSAARDFTRLDLLFLMENKLETIPLNDNFAALEFASSSPGPGIPKSNLVPKGTDFDLTRSLGDSSTYSLILI</sequence>
<feature type="non-terminal residue" evidence="1">
    <location>
        <position position="1"/>
    </location>
</feature>
<proteinExistence type="predicted"/>